<dbReference type="OrthoDB" id="128924at2759"/>
<evidence type="ECO:0000256" key="1">
    <source>
        <dbReference type="SAM" id="Coils"/>
    </source>
</evidence>
<gene>
    <name evidence="3" type="ORF">BDN70DRAFT_615103</name>
</gene>
<feature type="region of interest" description="Disordered" evidence="2">
    <location>
        <begin position="413"/>
        <end position="435"/>
    </location>
</feature>
<protein>
    <submittedName>
        <fullName evidence="3">Uncharacterized protein</fullName>
    </submittedName>
</protein>
<keyword evidence="4" id="KW-1185">Reference proteome</keyword>
<dbReference type="EMBL" id="MU155779">
    <property type="protein sequence ID" value="KAF9471018.1"/>
    <property type="molecule type" value="Genomic_DNA"/>
</dbReference>
<dbReference type="AlphaFoldDB" id="A0A9P5YJL9"/>
<feature type="compositionally biased region" description="Basic and acidic residues" evidence="2">
    <location>
        <begin position="305"/>
        <end position="319"/>
    </location>
</feature>
<feature type="compositionally biased region" description="Basic and acidic residues" evidence="2">
    <location>
        <begin position="414"/>
        <end position="425"/>
    </location>
</feature>
<dbReference type="Proteomes" id="UP000807469">
    <property type="component" value="Unassembled WGS sequence"/>
</dbReference>
<accession>A0A9P5YJL9</accession>
<organism evidence="3 4">
    <name type="scientific">Pholiota conissans</name>
    <dbReference type="NCBI Taxonomy" id="109636"/>
    <lineage>
        <taxon>Eukaryota</taxon>
        <taxon>Fungi</taxon>
        <taxon>Dikarya</taxon>
        <taxon>Basidiomycota</taxon>
        <taxon>Agaricomycotina</taxon>
        <taxon>Agaricomycetes</taxon>
        <taxon>Agaricomycetidae</taxon>
        <taxon>Agaricales</taxon>
        <taxon>Agaricineae</taxon>
        <taxon>Strophariaceae</taxon>
        <taxon>Pholiota</taxon>
    </lineage>
</organism>
<evidence type="ECO:0000313" key="4">
    <source>
        <dbReference type="Proteomes" id="UP000807469"/>
    </source>
</evidence>
<keyword evidence="1" id="KW-0175">Coiled coil</keyword>
<comment type="caution">
    <text evidence="3">The sequence shown here is derived from an EMBL/GenBank/DDBJ whole genome shotgun (WGS) entry which is preliminary data.</text>
</comment>
<feature type="coiled-coil region" evidence="1">
    <location>
        <begin position="368"/>
        <end position="395"/>
    </location>
</feature>
<proteinExistence type="predicted"/>
<evidence type="ECO:0000313" key="3">
    <source>
        <dbReference type="EMBL" id="KAF9471018.1"/>
    </source>
</evidence>
<feature type="region of interest" description="Disordered" evidence="2">
    <location>
        <begin position="108"/>
        <end position="139"/>
    </location>
</feature>
<sequence>MQSKIEALNTDLRTSIDTSKNLEEERNRAQLFHAAELEDAQIATATRIRELENDLECTETELTFKSETIVALTTTSEALESRIGALETELFVRGQELDHERTQAKVRIREAQEQRDNSEKHTRDLEEEQDKAIVSSQGANDACTKAQERIHALEDELSSQSRTVGALTASSIAFESKIEALTTNFRDVLAVRKSLEEERDNALIRALNSADAHEKTQTQNQALEDALQYSKAEISENSRINGDLRAASKGLQSQIDALTSNLNNILATSKLREEESDAALSQVRKANEAKATPQVHVCQLEDALESTKSDPTSKSKELEALTAGSSAQQSEIASLKANLRSALDLGRDNALARVRDSEDADRTAQAHIQALKNSLQSTQARLNSKAQEIDALTTRSKGLRAENDALKVALHDAPAVDKQREEERNAASSQVRDTRKVQEAAQVHIKQLEGVLQNVKAKLVPKSQAFDALRGQGSEANF</sequence>
<reference evidence="3" key="1">
    <citation type="submission" date="2020-11" db="EMBL/GenBank/DDBJ databases">
        <authorList>
            <consortium name="DOE Joint Genome Institute"/>
            <person name="Ahrendt S."/>
            <person name="Riley R."/>
            <person name="Andreopoulos W."/>
            <person name="Labutti K."/>
            <person name="Pangilinan J."/>
            <person name="Ruiz-Duenas F.J."/>
            <person name="Barrasa J.M."/>
            <person name="Sanchez-Garcia M."/>
            <person name="Camarero S."/>
            <person name="Miyauchi S."/>
            <person name="Serrano A."/>
            <person name="Linde D."/>
            <person name="Babiker R."/>
            <person name="Drula E."/>
            <person name="Ayuso-Fernandez I."/>
            <person name="Pacheco R."/>
            <person name="Padilla G."/>
            <person name="Ferreira P."/>
            <person name="Barriuso J."/>
            <person name="Kellner H."/>
            <person name="Castanera R."/>
            <person name="Alfaro M."/>
            <person name="Ramirez L."/>
            <person name="Pisabarro A.G."/>
            <person name="Kuo A."/>
            <person name="Tritt A."/>
            <person name="Lipzen A."/>
            <person name="He G."/>
            <person name="Yan M."/>
            <person name="Ng V."/>
            <person name="Cullen D."/>
            <person name="Martin F."/>
            <person name="Rosso M.-N."/>
            <person name="Henrissat B."/>
            <person name="Hibbett D."/>
            <person name="Martinez A.T."/>
            <person name="Grigoriev I.V."/>
        </authorList>
    </citation>
    <scope>NUCLEOTIDE SEQUENCE</scope>
    <source>
        <strain evidence="3">CIRM-BRFM 674</strain>
    </source>
</reference>
<feature type="region of interest" description="Disordered" evidence="2">
    <location>
        <begin position="303"/>
        <end position="322"/>
    </location>
</feature>
<evidence type="ECO:0000256" key="2">
    <source>
        <dbReference type="SAM" id="MobiDB-lite"/>
    </source>
</evidence>
<feature type="coiled-coil region" evidence="1">
    <location>
        <begin position="5"/>
        <end position="68"/>
    </location>
</feature>
<name>A0A9P5YJL9_9AGAR</name>
<feature type="compositionally biased region" description="Basic and acidic residues" evidence="2">
    <location>
        <begin position="108"/>
        <end position="124"/>
    </location>
</feature>